<reference evidence="1 2" key="1">
    <citation type="journal article" date="2017" name="Int. J. Parasitol.">
        <title>The genome of the protozoan parasite Cystoisospora suis and a reverse vaccinology approach to identify vaccine candidates.</title>
        <authorList>
            <person name="Palmieri N."/>
            <person name="Shrestha A."/>
            <person name="Ruttkowski B."/>
            <person name="Beck T."/>
            <person name="Vogl C."/>
            <person name="Tomley F."/>
            <person name="Blake D.P."/>
            <person name="Joachim A."/>
        </authorList>
    </citation>
    <scope>NUCLEOTIDE SEQUENCE [LARGE SCALE GENOMIC DNA]</scope>
    <source>
        <strain evidence="1 2">Wien I</strain>
    </source>
</reference>
<gene>
    <name evidence="1" type="ORF">CSUI_009112</name>
</gene>
<feature type="non-terminal residue" evidence="1">
    <location>
        <position position="142"/>
    </location>
</feature>
<accession>A0A2C6KIY3</accession>
<dbReference type="GeneID" id="94432442"/>
<protein>
    <submittedName>
        <fullName evidence="1">Uncharacterized protein</fullName>
    </submittedName>
</protein>
<name>A0A2C6KIY3_9APIC</name>
<keyword evidence="2" id="KW-1185">Reference proteome</keyword>
<dbReference type="AlphaFoldDB" id="A0A2C6KIY3"/>
<dbReference type="RefSeq" id="XP_067918794.1">
    <property type="nucleotide sequence ID" value="XM_068069231.1"/>
</dbReference>
<sequence length="142" mass="15673">MGDEREKWTAFLRMAEFPYNIVVHESMTASPVSWAYVRAPEDFPKQPPRQARTPNHLLEEAATRLARAAASLTKAHAAQKRHYDRAHQHEVLQAGDMVSCPLACSGRMGAEAGATLDRAVRCTEAHSPPTVDAPASHGKYRV</sequence>
<comment type="caution">
    <text evidence="1">The sequence shown here is derived from an EMBL/GenBank/DDBJ whole genome shotgun (WGS) entry which is preliminary data.</text>
</comment>
<evidence type="ECO:0000313" key="2">
    <source>
        <dbReference type="Proteomes" id="UP000221165"/>
    </source>
</evidence>
<dbReference type="EMBL" id="MIGC01005297">
    <property type="protein sequence ID" value="PHJ17069.1"/>
    <property type="molecule type" value="Genomic_DNA"/>
</dbReference>
<evidence type="ECO:0000313" key="1">
    <source>
        <dbReference type="EMBL" id="PHJ17069.1"/>
    </source>
</evidence>
<organism evidence="1 2">
    <name type="scientific">Cystoisospora suis</name>
    <dbReference type="NCBI Taxonomy" id="483139"/>
    <lineage>
        <taxon>Eukaryota</taxon>
        <taxon>Sar</taxon>
        <taxon>Alveolata</taxon>
        <taxon>Apicomplexa</taxon>
        <taxon>Conoidasida</taxon>
        <taxon>Coccidia</taxon>
        <taxon>Eucoccidiorida</taxon>
        <taxon>Eimeriorina</taxon>
        <taxon>Sarcocystidae</taxon>
        <taxon>Cystoisospora</taxon>
    </lineage>
</organism>
<dbReference type="Proteomes" id="UP000221165">
    <property type="component" value="Unassembled WGS sequence"/>
</dbReference>
<dbReference type="VEuPathDB" id="ToxoDB:CSUI_009112"/>
<proteinExistence type="predicted"/>